<proteinExistence type="predicted"/>
<evidence type="ECO:0000313" key="2">
    <source>
        <dbReference type="Proteomes" id="UP001497700"/>
    </source>
</evidence>
<reference evidence="1 2" key="1">
    <citation type="journal article" date="2022" name="New Phytol.">
        <title>Ecological generalism drives hyperdiversity of secondary metabolite gene clusters in xylarialean endophytes.</title>
        <authorList>
            <person name="Franco M.E.E."/>
            <person name="Wisecaver J.H."/>
            <person name="Arnold A.E."/>
            <person name="Ju Y.M."/>
            <person name="Slot J.C."/>
            <person name="Ahrendt S."/>
            <person name="Moore L.P."/>
            <person name="Eastman K.E."/>
            <person name="Scott K."/>
            <person name="Konkel Z."/>
            <person name="Mondo S.J."/>
            <person name="Kuo A."/>
            <person name="Hayes R.D."/>
            <person name="Haridas S."/>
            <person name="Andreopoulos B."/>
            <person name="Riley R."/>
            <person name="LaButti K."/>
            <person name="Pangilinan J."/>
            <person name="Lipzen A."/>
            <person name="Amirebrahimi M."/>
            <person name="Yan J."/>
            <person name="Adam C."/>
            <person name="Keymanesh K."/>
            <person name="Ng V."/>
            <person name="Louie K."/>
            <person name="Northen T."/>
            <person name="Drula E."/>
            <person name="Henrissat B."/>
            <person name="Hsieh H.M."/>
            <person name="Youens-Clark K."/>
            <person name="Lutzoni F."/>
            <person name="Miadlikowska J."/>
            <person name="Eastwood D.C."/>
            <person name="Hamelin R.C."/>
            <person name="Grigoriev I.V."/>
            <person name="U'Ren J.M."/>
        </authorList>
    </citation>
    <scope>NUCLEOTIDE SEQUENCE [LARGE SCALE GENOMIC DNA]</scope>
    <source>
        <strain evidence="1 2">CBS 119005</strain>
    </source>
</reference>
<accession>A0ACB9YSZ6</accession>
<gene>
    <name evidence="1" type="ORF">F4820DRAFT_27128</name>
</gene>
<protein>
    <submittedName>
        <fullName evidence="1">Uncharacterized protein</fullName>
    </submittedName>
</protein>
<organism evidence="1 2">
    <name type="scientific">Hypoxylon rubiginosum</name>
    <dbReference type="NCBI Taxonomy" id="110542"/>
    <lineage>
        <taxon>Eukaryota</taxon>
        <taxon>Fungi</taxon>
        <taxon>Dikarya</taxon>
        <taxon>Ascomycota</taxon>
        <taxon>Pezizomycotina</taxon>
        <taxon>Sordariomycetes</taxon>
        <taxon>Xylariomycetidae</taxon>
        <taxon>Xylariales</taxon>
        <taxon>Hypoxylaceae</taxon>
        <taxon>Hypoxylon</taxon>
    </lineage>
</organism>
<dbReference type="EMBL" id="MU393529">
    <property type="protein sequence ID" value="KAI4862308.1"/>
    <property type="molecule type" value="Genomic_DNA"/>
</dbReference>
<dbReference type="Proteomes" id="UP001497700">
    <property type="component" value="Unassembled WGS sequence"/>
</dbReference>
<comment type="caution">
    <text evidence="1">The sequence shown here is derived from an EMBL/GenBank/DDBJ whole genome shotgun (WGS) entry which is preliminary data.</text>
</comment>
<evidence type="ECO:0000313" key="1">
    <source>
        <dbReference type="EMBL" id="KAI4862308.1"/>
    </source>
</evidence>
<name>A0ACB9YSZ6_9PEZI</name>
<sequence length="615" mass="68474">MASTAPSWPGVRPVKTCTECKQSKLRCDSKDRFPNPCSRCQARNLACTVDPSFRRTPARKRLEAMSRELRELRDQRIADTRAGSTTSPDPDTTRSQDSTASAPRPLVAVLIDDFELMGLESFELRGIVVSKQSVVESYKLFTSIFHPHLPILGPVSLKTVYRSHPFLFWTIIIIVSQRSPVLSDETLFTRLHEPFTQLLRVEALSAPIPMSKIQALLFLSMWPLPVMHQRDDPSWLYCGIAINAALYMGLHRANVKSGTTPSLYTVGVASGSAHERLNTWLGCFFVSTSLGMHLGLPPMVNTPSDLANIRTILSEHTISRDFSLRIRVLLILANFSSILSHNSNDGVVDSSVTQLLDGELDTLKITFPDGWTSLTDFTILVVKLHVYTLVITRARSGTGSREILLKMGLGTALRIIHLANLRFNERLDKGETVTLTQRENTLPKDYYRGLAFATIFLLRHFSLNNSGNAEEHQLAANHVIMAHTIFKTLATHPRDEYGRVANLFETLCKETPSPADDPKSRHPDRMGASIVLDAITTAREMRGFPIEIPGLDVVDTTEGLPGHDHTAQGDIFGTTPQLIEPWPSDLAFANEFWGDTSWDVFMPTVTPQFQPGHGI</sequence>
<keyword evidence="2" id="KW-1185">Reference proteome</keyword>